<dbReference type="SUPFAM" id="SSF50978">
    <property type="entry name" value="WD40 repeat-like"/>
    <property type="match status" value="1"/>
</dbReference>
<dbReference type="AlphaFoldDB" id="R0MJ09"/>
<dbReference type="Proteomes" id="UP000016927">
    <property type="component" value="Unassembled WGS sequence"/>
</dbReference>
<dbReference type="HOGENOM" id="CLU_2264487_0_0_1"/>
<gene>
    <name evidence="1" type="ORF">NBO_366g0006</name>
</gene>
<dbReference type="InterPro" id="IPR036322">
    <property type="entry name" value="WD40_repeat_dom_sf"/>
</dbReference>
<dbReference type="Gene3D" id="2.130.10.10">
    <property type="entry name" value="YVTN repeat-like/Quinoprotein amine dehydrogenase"/>
    <property type="match status" value="1"/>
</dbReference>
<sequence>MIFKKDLIYIANNNNEIYIFDYNRNLILHTMYQDQQILSMDVHSNYNLLTLSTDKELIIFYCNVIRQQFVVVKRINGVHESLKFHKVCPWVYGQLGNELIMYT</sequence>
<evidence type="ECO:0000313" key="2">
    <source>
        <dbReference type="Proteomes" id="UP000016927"/>
    </source>
</evidence>
<accession>R0MJ09</accession>
<proteinExistence type="predicted"/>
<reference evidence="1 2" key="1">
    <citation type="journal article" date="2013" name="BMC Genomics">
        <title>Comparative genomics of parasitic silkworm microsporidia reveal an association between genome expansion and host adaptation.</title>
        <authorList>
            <person name="Pan G."/>
            <person name="Xu J."/>
            <person name="Li T."/>
            <person name="Xia Q."/>
            <person name="Liu S.L."/>
            <person name="Zhang G."/>
            <person name="Li S."/>
            <person name="Li C."/>
            <person name="Liu H."/>
            <person name="Yang L."/>
            <person name="Liu T."/>
            <person name="Zhang X."/>
            <person name="Wu Z."/>
            <person name="Fan W."/>
            <person name="Dang X."/>
            <person name="Xiang H."/>
            <person name="Tao M."/>
            <person name="Li Y."/>
            <person name="Hu J."/>
            <person name="Li Z."/>
            <person name="Lin L."/>
            <person name="Luo J."/>
            <person name="Geng L."/>
            <person name="Wang L."/>
            <person name="Long M."/>
            <person name="Wan Y."/>
            <person name="He N."/>
            <person name="Zhang Z."/>
            <person name="Lu C."/>
            <person name="Keeling P.J."/>
            <person name="Wang J."/>
            <person name="Xiang Z."/>
            <person name="Zhou Z."/>
        </authorList>
    </citation>
    <scope>NUCLEOTIDE SEQUENCE [LARGE SCALE GENOMIC DNA]</scope>
    <source>
        <strain evidence="2">CQ1 / CVCC 102059</strain>
    </source>
</reference>
<name>R0MJ09_NOSB1</name>
<protein>
    <submittedName>
        <fullName evidence="1">Uncharacterized protein</fullName>
    </submittedName>
</protein>
<evidence type="ECO:0000313" key="1">
    <source>
        <dbReference type="EMBL" id="EOB12783.1"/>
    </source>
</evidence>
<dbReference type="OrthoDB" id="5571054at2759"/>
<dbReference type="EMBL" id="KB909274">
    <property type="protein sequence ID" value="EOB12783.1"/>
    <property type="molecule type" value="Genomic_DNA"/>
</dbReference>
<keyword evidence="2" id="KW-1185">Reference proteome</keyword>
<organism evidence="1 2">
    <name type="scientific">Nosema bombycis (strain CQ1 / CVCC 102059)</name>
    <name type="common">Microsporidian parasite</name>
    <name type="synonym">Pebrine of silkworm</name>
    <dbReference type="NCBI Taxonomy" id="578461"/>
    <lineage>
        <taxon>Eukaryota</taxon>
        <taxon>Fungi</taxon>
        <taxon>Fungi incertae sedis</taxon>
        <taxon>Microsporidia</taxon>
        <taxon>Nosematidae</taxon>
        <taxon>Nosema</taxon>
    </lineage>
</organism>
<dbReference type="InterPro" id="IPR015943">
    <property type="entry name" value="WD40/YVTN_repeat-like_dom_sf"/>
</dbReference>
<dbReference type="VEuPathDB" id="MicrosporidiaDB:NBO_366g0006"/>